<evidence type="ECO:0000313" key="2">
    <source>
        <dbReference type="EMBL" id="ALW86141.1"/>
    </source>
</evidence>
<reference evidence="2 3" key="1">
    <citation type="submission" date="2015-12" db="EMBL/GenBank/DDBJ databases">
        <authorList>
            <person name="Shamseldin A."/>
            <person name="Moawad H."/>
            <person name="Abd El-Rahim W.M."/>
            <person name="Sadowsky M.J."/>
        </authorList>
    </citation>
    <scope>NUCLEOTIDE SEQUENCE [LARGE SCALE GENOMIC DNA]</scope>
    <source>
        <strain evidence="2 3">DG5B</strain>
    </source>
</reference>
<name>A0A0U4AZF6_9BACT</name>
<keyword evidence="3" id="KW-1185">Reference proteome</keyword>
<accession>A0A0U4AZF6</accession>
<feature type="transmembrane region" description="Helical" evidence="1">
    <location>
        <begin position="33"/>
        <end position="51"/>
    </location>
</feature>
<dbReference type="EMBL" id="CP013909">
    <property type="protein sequence ID" value="ALW86141.1"/>
    <property type="molecule type" value="Genomic_DNA"/>
</dbReference>
<keyword evidence="1" id="KW-0472">Membrane</keyword>
<gene>
    <name evidence="2" type="ORF">AUC43_14195</name>
</gene>
<dbReference type="Proteomes" id="UP000059542">
    <property type="component" value="Chromosome"/>
</dbReference>
<proteinExistence type="predicted"/>
<protein>
    <submittedName>
        <fullName evidence="2">Uncharacterized protein</fullName>
    </submittedName>
</protein>
<organism evidence="2 3">
    <name type="scientific">Hymenobacter sedentarius</name>
    <dbReference type="NCBI Taxonomy" id="1411621"/>
    <lineage>
        <taxon>Bacteria</taxon>
        <taxon>Pseudomonadati</taxon>
        <taxon>Bacteroidota</taxon>
        <taxon>Cytophagia</taxon>
        <taxon>Cytophagales</taxon>
        <taxon>Hymenobacteraceae</taxon>
        <taxon>Hymenobacter</taxon>
    </lineage>
</organism>
<dbReference type="OrthoDB" id="9850131at2"/>
<sequence length="112" mass="12530">MLEFIGELLAEFILAPIFDAVSAAVCWVGRTVILVALYPLMLFTGWFRLWLRERGQSSFRVLWQTHGHAGLHRFGWQEAALDLEYLMATLLIGLVSVGVCAMVYSLVKLAGS</sequence>
<dbReference type="STRING" id="1411621.AUC43_14195"/>
<dbReference type="KEGG" id="hyg:AUC43_14195"/>
<dbReference type="AlphaFoldDB" id="A0A0U4AZF6"/>
<dbReference type="RefSeq" id="WP_068194920.1">
    <property type="nucleotide sequence ID" value="NZ_CP013909.1"/>
</dbReference>
<feature type="transmembrane region" description="Helical" evidence="1">
    <location>
        <begin position="85"/>
        <end position="107"/>
    </location>
</feature>
<keyword evidence="1" id="KW-0812">Transmembrane</keyword>
<keyword evidence="1" id="KW-1133">Transmembrane helix</keyword>
<evidence type="ECO:0000313" key="3">
    <source>
        <dbReference type="Proteomes" id="UP000059542"/>
    </source>
</evidence>
<evidence type="ECO:0000256" key="1">
    <source>
        <dbReference type="SAM" id="Phobius"/>
    </source>
</evidence>